<dbReference type="Proteomes" id="UP000243498">
    <property type="component" value="Unassembled WGS sequence"/>
</dbReference>
<dbReference type="OrthoDB" id="4937951at2759"/>
<comment type="caution">
    <text evidence="2">The sequence shown here is derived from an EMBL/GenBank/DDBJ whole genome shotgun (WGS) entry which is preliminary data.</text>
</comment>
<proteinExistence type="predicted"/>
<dbReference type="AlphaFoldDB" id="A0A166X3N2"/>
<evidence type="ECO:0000313" key="2">
    <source>
        <dbReference type="EMBL" id="OAA35392.1"/>
    </source>
</evidence>
<keyword evidence="3" id="KW-1185">Reference proteome</keyword>
<protein>
    <submittedName>
        <fullName evidence="2">Nuclease</fullName>
    </submittedName>
</protein>
<accession>A0A166X3N2</accession>
<gene>
    <name evidence="2" type="ORF">NOR_07971</name>
</gene>
<sequence>MIYRRGALCLSFLLRRMGATAHNAAQTTQCSDLIDLVATKLDVDPSTWGYTGPKSCEAALSALPPAQISTTAGIKALEGADLRIASKQAYYDNNKPYGESETIVLYIYNAGPDVAVTPFAETAYALSMDGNAVKTTLRQATTWRQPSRDIKAGSLTWTDMPNPPSENKGYILTHLPDIAPGTLLELSVSFPTTHEWSYVDSLKHAWVRSSTTSDPRTKNNMATYTITPNHHQDGAEYWQTHGDLSNLDVEELKAASPLEADLRIASARAHYNNDKPIKEGETLTFLVFNHGPAVATKPKLKAGYTSSMIGEKIRWHGEQIWVPEGVDPSSVLGSSAWQTLEDFGCGIDDEENVLCGLPDLPPQWLYRIKISFPMNHVTSYSDYDGTATISSETAGGDEAKKSTSYWITPNHDKDGEKYWAQPGHIAQLDGAPVPLQSRTACSTGWLVDTPVMVSDSTSTCRVNLSLARLEGWTRAKGNQITSYDFLKRASTPEVAAEVKHGQSSKVTVLSFSADNLHEQSYGAHPDTLVYLDPTTLKVGRNEVRLGYWIPVRMLWAGAAIRAMNSDGNLTSAQVTRVETQEAEYSTAQPLMVSQSHSYWVGTSEAGSILTHDQGDQRLCDGQRPSTPADLPRRDEEGNWLIYLHEDANPAAVENARYAVNEAGRPWKLTYDPAGERRLLSESMLSNPSHTEFLELSRRNRTTTSGVGHLVREQYPPAIAMEGYTDTIVAYISPGFRSARSMMEQQFDNYRADPQPDGHAPIAPGNRFRIAIVHSNVDTIEYLGHHLVPATSIERPPLPR</sequence>
<name>A0A166X3N2_METRR</name>
<reference evidence="2 3" key="1">
    <citation type="journal article" date="2016" name="Genome Biol. Evol.">
        <title>Divergent and convergent evolution of fungal pathogenicity.</title>
        <authorList>
            <person name="Shang Y."/>
            <person name="Xiao G."/>
            <person name="Zheng P."/>
            <person name="Cen K."/>
            <person name="Zhan S."/>
            <person name="Wang C."/>
        </authorList>
    </citation>
    <scope>NUCLEOTIDE SEQUENCE [LARGE SCALE GENOMIC DNA]</scope>
    <source>
        <strain evidence="2 3">RCEF 4871</strain>
    </source>
</reference>
<feature type="chain" id="PRO_5007882120" evidence="1">
    <location>
        <begin position="22"/>
        <end position="799"/>
    </location>
</feature>
<feature type="signal peptide" evidence="1">
    <location>
        <begin position="1"/>
        <end position="21"/>
    </location>
</feature>
<evidence type="ECO:0000313" key="3">
    <source>
        <dbReference type="Proteomes" id="UP000243498"/>
    </source>
</evidence>
<organism evidence="2 3">
    <name type="scientific">Metarhizium rileyi (strain RCEF 4871)</name>
    <name type="common">Nomuraea rileyi</name>
    <dbReference type="NCBI Taxonomy" id="1649241"/>
    <lineage>
        <taxon>Eukaryota</taxon>
        <taxon>Fungi</taxon>
        <taxon>Dikarya</taxon>
        <taxon>Ascomycota</taxon>
        <taxon>Pezizomycotina</taxon>
        <taxon>Sordariomycetes</taxon>
        <taxon>Hypocreomycetidae</taxon>
        <taxon>Hypocreales</taxon>
        <taxon>Clavicipitaceae</taxon>
        <taxon>Metarhizium</taxon>
    </lineage>
</organism>
<keyword evidence="1" id="KW-0732">Signal</keyword>
<dbReference type="EMBL" id="AZHC01000042">
    <property type="protein sequence ID" value="OAA35392.1"/>
    <property type="molecule type" value="Genomic_DNA"/>
</dbReference>
<evidence type="ECO:0000256" key="1">
    <source>
        <dbReference type="SAM" id="SignalP"/>
    </source>
</evidence>